<feature type="domain" description="HTH tetR-type" evidence="6">
    <location>
        <begin position="20"/>
        <end position="80"/>
    </location>
</feature>
<evidence type="ECO:0000259" key="6">
    <source>
        <dbReference type="PROSITE" id="PS50977"/>
    </source>
</evidence>
<dbReference type="PROSITE" id="PS01081">
    <property type="entry name" value="HTH_TETR_1"/>
    <property type="match status" value="1"/>
</dbReference>
<dbReference type="PANTHER" id="PTHR30055:SF234">
    <property type="entry name" value="HTH-TYPE TRANSCRIPTIONAL REGULATOR BETI"/>
    <property type="match status" value="1"/>
</dbReference>
<dbReference type="PANTHER" id="PTHR30055">
    <property type="entry name" value="HTH-TYPE TRANSCRIPTIONAL REGULATOR RUTR"/>
    <property type="match status" value="1"/>
</dbReference>
<dbReference type="Pfam" id="PF17754">
    <property type="entry name" value="TetR_C_14"/>
    <property type="match status" value="1"/>
</dbReference>
<dbReference type="InterPro" id="IPR041347">
    <property type="entry name" value="MftR_C"/>
</dbReference>
<gene>
    <name evidence="7" type="ORF">KDY119_00715</name>
</gene>
<evidence type="ECO:0000256" key="4">
    <source>
        <dbReference type="PROSITE-ProRule" id="PRU00335"/>
    </source>
</evidence>
<dbReference type="InterPro" id="IPR001647">
    <property type="entry name" value="HTH_TetR"/>
</dbReference>
<protein>
    <submittedName>
        <fullName evidence="7">HTH-type transcriptional regulator TcmR</fullName>
    </submittedName>
</protein>
<dbReference type="SUPFAM" id="SSF46689">
    <property type="entry name" value="Homeodomain-like"/>
    <property type="match status" value="1"/>
</dbReference>
<accession>A0A5P9Q734</accession>
<dbReference type="Gene3D" id="1.10.10.60">
    <property type="entry name" value="Homeodomain-like"/>
    <property type="match status" value="1"/>
</dbReference>
<keyword evidence="2 4" id="KW-0238">DNA-binding</keyword>
<evidence type="ECO:0000313" key="7">
    <source>
        <dbReference type="EMBL" id="QFU97221.1"/>
    </source>
</evidence>
<keyword evidence="8" id="KW-1185">Reference proteome</keyword>
<dbReference type="AlphaFoldDB" id="A0A5P9Q734"/>
<dbReference type="InterPro" id="IPR023772">
    <property type="entry name" value="DNA-bd_HTH_TetR-type_CS"/>
</dbReference>
<keyword evidence="1" id="KW-0805">Transcription regulation</keyword>
<dbReference type="InterPro" id="IPR009057">
    <property type="entry name" value="Homeodomain-like_sf"/>
</dbReference>
<dbReference type="PROSITE" id="PS50977">
    <property type="entry name" value="HTH_TETR_2"/>
    <property type="match status" value="1"/>
</dbReference>
<sequence>MMAASDAPTPALGLREAKRRQAMGQIQRVALDLFDAHGYAAVTVEQIAAAAHVAPRSVYRYFGTKDGILLTQPEDDDMVAVLAGAVGHQDLLDSVRALVPLFTSEEFADPAGYWARVMHYVRTVPELARAFAVGALEIADGLGAAQATARGLAPDDLVTRVRARAVVGALAAAVGDWYAHPEGGPGEHAARMAERMHRGLDALTEPAVGPEPGSERVREA</sequence>
<name>A0A5P9Q734_9MICO</name>
<dbReference type="GO" id="GO:0000976">
    <property type="term" value="F:transcription cis-regulatory region binding"/>
    <property type="evidence" value="ECO:0007669"/>
    <property type="project" value="TreeGrafter"/>
</dbReference>
<evidence type="ECO:0000256" key="5">
    <source>
        <dbReference type="SAM" id="MobiDB-lite"/>
    </source>
</evidence>
<organism evidence="7 8">
    <name type="scientific">Luteimicrobium xylanilyticum</name>
    <dbReference type="NCBI Taxonomy" id="1133546"/>
    <lineage>
        <taxon>Bacteria</taxon>
        <taxon>Bacillati</taxon>
        <taxon>Actinomycetota</taxon>
        <taxon>Actinomycetes</taxon>
        <taxon>Micrococcales</taxon>
        <taxon>Luteimicrobium</taxon>
    </lineage>
</organism>
<evidence type="ECO:0000256" key="2">
    <source>
        <dbReference type="ARBA" id="ARBA00023125"/>
    </source>
</evidence>
<dbReference type="Pfam" id="PF00440">
    <property type="entry name" value="TetR_N"/>
    <property type="match status" value="1"/>
</dbReference>
<keyword evidence="3" id="KW-0804">Transcription</keyword>
<dbReference type="Proteomes" id="UP000326702">
    <property type="component" value="Chromosome"/>
</dbReference>
<feature type="DNA-binding region" description="H-T-H motif" evidence="4">
    <location>
        <begin position="43"/>
        <end position="62"/>
    </location>
</feature>
<proteinExistence type="predicted"/>
<dbReference type="KEGG" id="lxl:KDY119_00715"/>
<evidence type="ECO:0000256" key="1">
    <source>
        <dbReference type="ARBA" id="ARBA00023015"/>
    </source>
</evidence>
<dbReference type="PRINTS" id="PR00455">
    <property type="entry name" value="HTHTETR"/>
</dbReference>
<dbReference type="Gene3D" id="1.10.357.10">
    <property type="entry name" value="Tetracycline Repressor, domain 2"/>
    <property type="match status" value="1"/>
</dbReference>
<feature type="region of interest" description="Disordered" evidence="5">
    <location>
        <begin position="200"/>
        <end position="220"/>
    </location>
</feature>
<reference evidence="7 8" key="1">
    <citation type="submission" date="2019-10" db="EMBL/GenBank/DDBJ databases">
        <title>Genome sequence of Luteimicrobium xylanilyticum HY-24.</title>
        <authorList>
            <person name="Kim D.Y."/>
            <person name="Park H.-Y."/>
        </authorList>
    </citation>
    <scope>NUCLEOTIDE SEQUENCE [LARGE SCALE GENOMIC DNA]</scope>
    <source>
        <strain evidence="7 8">HY-24</strain>
    </source>
</reference>
<evidence type="ECO:0000313" key="8">
    <source>
        <dbReference type="Proteomes" id="UP000326702"/>
    </source>
</evidence>
<dbReference type="InterPro" id="IPR050109">
    <property type="entry name" value="HTH-type_TetR-like_transc_reg"/>
</dbReference>
<evidence type="ECO:0000256" key="3">
    <source>
        <dbReference type="ARBA" id="ARBA00023163"/>
    </source>
</evidence>
<dbReference type="GO" id="GO:0003700">
    <property type="term" value="F:DNA-binding transcription factor activity"/>
    <property type="evidence" value="ECO:0007669"/>
    <property type="project" value="TreeGrafter"/>
</dbReference>
<dbReference type="EMBL" id="CP045529">
    <property type="protein sequence ID" value="QFU97221.1"/>
    <property type="molecule type" value="Genomic_DNA"/>
</dbReference>